<gene>
    <name evidence="2" type="ORF">SAMN05444320_103742</name>
</gene>
<keyword evidence="3" id="KW-1185">Reference proteome</keyword>
<reference evidence="2 3" key="1">
    <citation type="submission" date="2016-11" db="EMBL/GenBank/DDBJ databases">
        <authorList>
            <person name="Jaros S."/>
            <person name="Januszkiewicz K."/>
            <person name="Wedrychowicz H."/>
        </authorList>
    </citation>
    <scope>NUCLEOTIDE SEQUENCE [LARGE SCALE GENOMIC DNA]</scope>
    <source>
        <strain evidence="2 3">DSM 44523</strain>
    </source>
</reference>
<feature type="domain" description="N-acetyltransferase" evidence="1">
    <location>
        <begin position="125"/>
        <end position="256"/>
    </location>
</feature>
<dbReference type="Gene3D" id="3.40.630.30">
    <property type="match status" value="1"/>
</dbReference>
<dbReference type="Proteomes" id="UP000184501">
    <property type="component" value="Unassembled WGS sequence"/>
</dbReference>
<dbReference type="SUPFAM" id="SSF55729">
    <property type="entry name" value="Acyl-CoA N-acyltransferases (Nat)"/>
    <property type="match status" value="1"/>
</dbReference>
<dbReference type="AlphaFoldDB" id="A0A1M5BVC1"/>
<dbReference type="STRING" id="2017.SAMN05444320_103742"/>
<dbReference type="InterPro" id="IPR000182">
    <property type="entry name" value="GNAT_dom"/>
</dbReference>
<evidence type="ECO:0000313" key="2">
    <source>
        <dbReference type="EMBL" id="SHF46237.1"/>
    </source>
</evidence>
<keyword evidence="2" id="KW-0808">Transferase</keyword>
<accession>A0A1M5BVC1</accession>
<evidence type="ECO:0000259" key="1">
    <source>
        <dbReference type="PROSITE" id="PS51186"/>
    </source>
</evidence>
<proteinExistence type="predicted"/>
<dbReference type="Pfam" id="PF00583">
    <property type="entry name" value="Acetyltransf_1"/>
    <property type="match status" value="1"/>
</dbReference>
<dbReference type="EMBL" id="FQVN01000003">
    <property type="protein sequence ID" value="SHF46237.1"/>
    <property type="molecule type" value="Genomic_DNA"/>
</dbReference>
<dbReference type="OrthoDB" id="3814600at2"/>
<dbReference type="RefSeq" id="WP_073482434.1">
    <property type="nucleotide sequence ID" value="NZ_FQVN01000003.1"/>
</dbReference>
<evidence type="ECO:0000313" key="3">
    <source>
        <dbReference type="Proteomes" id="UP000184501"/>
    </source>
</evidence>
<sequence length="256" mass="25960">MTAVDSALAARVAVANLASAARSRRRVPAGPLVGLLHEEPVEYLSYVTAARPGVPVPTEAVPGALRVLRAAFAVEGRRPRAELVDEANPGLVAAVRAAGFAEDDRFPLLVLDPADLGVPAVPPGVEVAQVGTLDEARRAKKISDAAFGLPGSAAKPPGDPYDGGAVVALLGGVPVATAEWTAIAGGVTEIAGVATVAEHRRQGLGSVVTAHAVLAAARAGADLCWLTAADDAASRVYQRIGFRRAATAVHLTDATA</sequence>
<protein>
    <submittedName>
        <fullName evidence="2">Acetyltransferase (GNAT) family protein</fullName>
    </submittedName>
</protein>
<organism evidence="2 3">
    <name type="scientific">Streptoalloteichus hindustanus</name>
    <dbReference type="NCBI Taxonomy" id="2017"/>
    <lineage>
        <taxon>Bacteria</taxon>
        <taxon>Bacillati</taxon>
        <taxon>Actinomycetota</taxon>
        <taxon>Actinomycetes</taxon>
        <taxon>Pseudonocardiales</taxon>
        <taxon>Pseudonocardiaceae</taxon>
        <taxon>Streptoalloteichus</taxon>
    </lineage>
</organism>
<dbReference type="PROSITE" id="PS51186">
    <property type="entry name" value="GNAT"/>
    <property type="match status" value="1"/>
</dbReference>
<dbReference type="InterPro" id="IPR016181">
    <property type="entry name" value="Acyl_CoA_acyltransferase"/>
</dbReference>
<name>A0A1M5BVC1_STRHI</name>
<dbReference type="GO" id="GO:0016747">
    <property type="term" value="F:acyltransferase activity, transferring groups other than amino-acyl groups"/>
    <property type="evidence" value="ECO:0007669"/>
    <property type="project" value="InterPro"/>
</dbReference>